<evidence type="ECO:0000259" key="1">
    <source>
        <dbReference type="Pfam" id="PF04608"/>
    </source>
</evidence>
<accession>A0ABP3FWR0</accession>
<dbReference type="Proteomes" id="UP001500782">
    <property type="component" value="Unassembled WGS sequence"/>
</dbReference>
<dbReference type="Pfam" id="PF04608">
    <property type="entry name" value="PgpA"/>
    <property type="match status" value="1"/>
</dbReference>
<dbReference type="InterPro" id="IPR036681">
    <property type="entry name" value="PgpA-like_sf"/>
</dbReference>
<keyword evidence="3" id="KW-1185">Reference proteome</keyword>
<dbReference type="CDD" id="cd06971">
    <property type="entry name" value="PgpA"/>
    <property type="match status" value="1"/>
</dbReference>
<dbReference type="Gene3D" id="1.10.3760.10">
    <property type="entry name" value="PgpA-like"/>
    <property type="match status" value="1"/>
</dbReference>
<sequence length="164" mass="18326">MSDHLEVLGQTAREWLLERGVTIEDIADLVMFLQKKYHDDLSIETCIENVERVLTKREVQNAILTGIQLDRLAEKKLLDAPLQSIVEVDESLYGVDEILAFSIVNVYGSIGFTNYGYIDKLKPGILQKLNDKTSGQCHTFLDDIVGAIAAAASSRLAHRTHDEP</sequence>
<comment type="caution">
    <text evidence="2">The sequence shown here is derived from an EMBL/GenBank/DDBJ whole genome shotgun (WGS) entry which is preliminary data.</text>
</comment>
<name>A0ABP3FWR0_9BACI</name>
<dbReference type="RefSeq" id="WP_343798074.1">
    <property type="nucleotide sequence ID" value="NZ_BAAADJ010000017.1"/>
</dbReference>
<dbReference type="InterPro" id="IPR007686">
    <property type="entry name" value="YutG/PgpA"/>
</dbReference>
<evidence type="ECO:0000313" key="3">
    <source>
        <dbReference type="Proteomes" id="UP001500782"/>
    </source>
</evidence>
<reference evidence="3" key="1">
    <citation type="journal article" date="2019" name="Int. J. Syst. Evol. Microbiol.">
        <title>The Global Catalogue of Microorganisms (GCM) 10K type strain sequencing project: providing services to taxonomists for standard genome sequencing and annotation.</title>
        <authorList>
            <consortium name="The Broad Institute Genomics Platform"/>
            <consortium name="The Broad Institute Genome Sequencing Center for Infectious Disease"/>
            <person name="Wu L."/>
            <person name="Ma J."/>
        </authorList>
    </citation>
    <scope>NUCLEOTIDE SEQUENCE [LARGE SCALE GENOMIC DNA]</scope>
    <source>
        <strain evidence="3">JCM 9731</strain>
    </source>
</reference>
<dbReference type="EMBL" id="BAAADJ010000017">
    <property type="protein sequence ID" value="GAA0326702.1"/>
    <property type="molecule type" value="Genomic_DNA"/>
</dbReference>
<feature type="domain" description="YutG/PgpA" evidence="1">
    <location>
        <begin position="24"/>
        <end position="158"/>
    </location>
</feature>
<gene>
    <name evidence="2" type="ORF">GCM10008967_16540</name>
</gene>
<evidence type="ECO:0000313" key="2">
    <source>
        <dbReference type="EMBL" id="GAA0326702.1"/>
    </source>
</evidence>
<protein>
    <submittedName>
        <fullName evidence="2">Phosphatidylglycerophosphatase A</fullName>
    </submittedName>
</protein>
<dbReference type="SUPFAM" id="SSF101307">
    <property type="entry name" value="YutG-like"/>
    <property type="match status" value="1"/>
</dbReference>
<dbReference type="PIRSF" id="PIRSF019587">
    <property type="entry name" value="PGPase"/>
    <property type="match status" value="1"/>
</dbReference>
<dbReference type="InterPro" id="IPR026038">
    <property type="entry name" value="Put_PGPase"/>
</dbReference>
<proteinExistence type="predicted"/>
<organism evidence="2 3">
    <name type="scientific">Bacillus carboniphilus</name>
    <dbReference type="NCBI Taxonomy" id="86663"/>
    <lineage>
        <taxon>Bacteria</taxon>
        <taxon>Bacillati</taxon>
        <taxon>Bacillota</taxon>
        <taxon>Bacilli</taxon>
        <taxon>Bacillales</taxon>
        <taxon>Bacillaceae</taxon>
        <taxon>Bacillus</taxon>
    </lineage>
</organism>